<accession>A0A3P8A5G4</accession>
<dbReference type="Proteomes" id="UP000277204">
    <property type="component" value="Unassembled WGS sequence"/>
</dbReference>
<proteinExistence type="predicted"/>
<name>A0A3P8A5G4_9TREM</name>
<dbReference type="EMBL" id="UZAI01005735">
    <property type="protein sequence ID" value="VDO91767.1"/>
    <property type="molecule type" value="Genomic_DNA"/>
</dbReference>
<organism evidence="1 2">
    <name type="scientific">Schistosoma margrebowiei</name>
    <dbReference type="NCBI Taxonomy" id="48269"/>
    <lineage>
        <taxon>Eukaryota</taxon>
        <taxon>Metazoa</taxon>
        <taxon>Spiralia</taxon>
        <taxon>Lophotrochozoa</taxon>
        <taxon>Platyhelminthes</taxon>
        <taxon>Trematoda</taxon>
        <taxon>Digenea</taxon>
        <taxon>Strigeidida</taxon>
        <taxon>Schistosomatoidea</taxon>
        <taxon>Schistosomatidae</taxon>
        <taxon>Schistosoma</taxon>
    </lineage>
</organism>
<keyword evidence="2" id="KW-1185">Reference proteome</keyword>
<sequence>MVKLQLSVDVIVTVLDLDSDVFVEDTVDVVCDLADGGTDIDTCTGCEFSKFSHPTGL</sequence>
<dbReference type="AlphaFoldDB" id="A0A3P8A5G4"/>
<protein>
    <submittedName>
        <fullName evidence="1">Uncharacterized protein</fullName>
    </submittedName>
</protein>
<evidence type="ECO:0000313" key="1">
    <source>
        <dbReference type="EMBL" id="VDO91767.1"/>
    </source>
</evidence>
<gene>
    <name evidence="1" type="ORF">SMRZ_LOCUS10776</name>
</gene>
<reference evidence="1 2" key="1">
    <citation type="submission" date="2018-11" db="EMBL/GenBank/DDBJ databases">
        <authorList>
            <consortium name="Pathogen Informatics"/>
        </authorList>
    </citation>
    <scope>NUCLEOTIDE SEQUENCE [LARGE SCALE GENOMIC DNA]</scope>
    <source>
        <strain evidence="1 2">Zambia</strain>
    </source>
</reference>
<evidence type="ECO:0000313" key="2">
    <source>
        <dbReference type="Proteomes" id="UP000277204"/>
    </source>
</evidence>